<dbReference type="EnsemblMetazoa" id="ASTEI09397-RA">
    <property type="protein sequence ID" value="ASTEI09397-PA"/>
    <property type="gene ID" value="ASTEI09397"/>
</dbReference>
<dbReference type="Pfam" id="PF03564">
    <property type="entry name" value="DUF1759"/>
    <property type="match status" value="1"/>
</dbReference>
<reference evidence="1" key="2">
    <citation type="submission" date="2020-05" db="UniProtKB">
        <authorList>
            <consortium name="EnsemblMetazoa"/>
        </authorList>
    </citation>
    <scope>IDENTIFICATION</scope>
    <source>
        <strain evidence="1">Indian</strain>
    </source>
</reference>
<protein>
    <submittedName>
        <fullName evidence="1">Uncharacterized protein</fullName>
    </submittedName>
</protein>
<keyword evidence="2" id="KW-1185">Reference proteome</keyword>
<organism evidence="1 2">
    <name type="scientific">Anopheles stephensi</name>
    <name type="common">Indo-Pakistan malaria mosquito</name>
    <dbReference type="NCBI Taxonomy" id="30069"/>
    <lineage>
        <taxon>Eukaryota</taxon>
        <taxon>Metazoa</taxon>
        <taxon>Ecdysozoa</taxon>
        <taxon>Arthropoda</taxon>
        <taxon>Hexapoda</taxon>
        <taxon>Insecta</taxon>
        <taxon>Pterygota</taxon>
        <taxon>Neoptera</taxon>
        <taxon>Endopterygota</taxon>
        <taxon>Diptera</taxon>
        <taxon>Nematocera</taxon>
        <taxon>Culicoidea</taxon>
        <taxon>Culicidae</taxon>
        <taxon>Anophelinae</taxon>
        <taxon>Anopheles</taxon>
    </lineage>
</organism>
<evidence type="ECO:0000313" key="1">
    <source>
        <dbReference type="EnsemblMetazoa" id="ASTEI09397-PA"/>
    </source>
</evidence>
<dbReference type="InterPro" id="IPR005312">
    <property type="entry name" value="DUF1759"/>
</dbReference>
<dbReference type="Proteomes" id="UP000076408">
    <property type="component" value="Unassembled WGS sequence"/>
</dbReference>
<proteinExistence type="predicted"/>
<reference evidence="2" key="1">
    <citation type="journal article" date="2014" name="Genome Biol.">
        <title>Genome analysis of a major urban malaria vector mosquito, Anopheles stephensi.</title>
        <authorList>
            <person name="Jiang X."/>
            <person name="Peery A."/>
            <person name="Hall A.B."/>
            <person name="Sharma A."/>
            <person name="Chen X.G."/>
            <person name="Waterhouse R.M."/>
            <person name="Komissarov A."/>
            <person name="Riehle M.M."/>
            <person name="Shouche Y."/>
            <person name="Sharakhova M.V."/>
            <person name="Lawson D."/>
            <person name="Pakpour N."/>
            <person name="Arensburger P."/>
            <person name="Davidson V.L."/>
            <person name="Eiglmeier K."/>
            <person name="Emrich S."/>
            <person name="George P."/>
            <person name="Kennedy R.C."/>
            <person name="Mane S.P."/>
            <person name="Maslen G."/>
            <person name="Oringanje C."/>
            <person name="Qi Y."/>
            <person name="Settlage R."/>
            <person name="Tojo M."/>
            <person name="Tubio J.M."/>
            <person name="Unger M.F."/>
            <person name="Wang B."/>
            <person name="Vernick K.D."/>
            <person name="Ribeiro J.M."/>
            <person name="James A.A."/>
            <person name="Michel K."/>
            <person name="Riehle M.A."/>
            <person name="Luckhart S."/>
            <person name="Sharakhov I.V."/>
            <person name="Tu Z."/>
        </authorList>
    </citation>
    <scope>NUCLEOTIDE SEQUENCE [LARGE SCALE GENOMIC DNA]</scope>
    <source>
        <strain evidence="2">Indian</strain>
    </source>
</reference>
<dbReference type="AlphaFoldDB" id="A0A182YLR1"/>
<evidence type="ECO:0000313" key="2">
    <source>
        <dbReference type="Proteomes" id="UP000076408"/>
    </source>
</evidence>
<accession>A0A182YLR1</accession>
<dbReference type="VEuPathDB" id="VectorBase:ASTEI09397"/>
<name>A0A182YLR1_ANOST</name>
<sequence>MSRLTIERPTFDGDHTKWLSFRDRFLAMIDASPELPSIAKLQYLLSSLKERLHYPSSTHL</sequence>